<sequence>KTNRVLIEREEYRNLANNCYRKRKQNDEWVLRKSEDKSRRKADKGKSTSGSQNIKVNKKDNLEIAMGIIKKKEAITMGSGCKMTLSNKQRTEQFRKKENQKEELGKKLSLDTNNAEQKVQGPGKSCLTWLKNIGFDLEVLIQNSEIEEIDEVTESDYSLVWSMLETNRILSYSKLEEAVNAEWDEISEAIVQAANKKIPYIKVRKMEAHFKKTIQKA</sequence>
<keyword evidence="3" id="KW-1185">Reference proteome</keyword>
<reference evidence="2 3" key="1">
    <citation type="submission" date="2021-06" db="EMBL/GenBank/DDBJ databases">
        <authorList>
            <person name="Kallberg Y."/>
            <person name="Tangrot J."/>
            <person name="Rosling A."/>
        </authorList>
    </citation>
    <scope>NUCLEOTIDE SEQUENCE [LARGE SCALE GENOMIC DNA]</scope>
    <source>
        <strain evidence="2 3">120-4 pot B 10/14</strain>
    </source>
</reference>
<proteinExistence type="predicted"/>
<feature type="non-terminal residue" evidence="2">
    <location>
        <position position="1"/>
    </location>
</feature>
<organism evidence="2 3">
    <name type="scientific">Gigaspora margarita</name>
    <dbReference type="NCBI Taxonomy" id="4874"/>
    <lineage>
        <taxon>Eukaryota</taxon>
        <taxon>Fungi</taxon>
        <taxon>Fungi incertae sedis</taxon>
        <taxon>Mucoromycota</taxon>
        <taxon>Glomeromycotina</taxon>
        <taxon>Glomeromycetes</taxon>
        <taxon>Diversisporales</taxon>
        <taxon>Gigasporaceae</taxon>
        <taxon>Gigaspora</taxon>
    </lineage>
</organism>
<evidence type="ECO:0000313" key="3">
    <source>
        <dbReference type="Proteomes" id="UP000789901"/>
    </source>
</evidence>
<evidence type="ECO:0000313" key="2">
    <source>
        <dbReference type="EMBL" id="CAG8749129.1"/>
    </source>
</evidence>
<dbReference type="Proteomes" id="UP000789901">
    <property type="component" value="Unassembled WGS sequence"/>
</dbReference>
<name>A0ABN7VBE8_GIGMA</name>
<comment type="caution">
    <text evidence="2">The sequence shown here is derived from an EMBL/GenBank/DDBJ whole genome shotgun (WGS) entry which is preliminary data.</text>
</comment>
<gene>
    <name evidence="2" type="ORF">GMARGA_LOCUS16189</name>
</gene>
<protein>
    <submittedName>
        <fullName evidence="2">20339_t:CDS:1</fullName>
    </submittedName>
</protein>
<accession>A0ABN7VBE8</accession>
<evidence type="ECO:0000256" key="1">
    <source>
        <dbReference type="SAM" id="MobiDB-lite"/>
    </source>
</evidence>
<feature type="region of interest" description="Disordered" evidence="1">
    <location>
        <begin position="31"/>
        <end position="55"/>
    </location>
</feature>
<dbReference type="EMBL" id="CAJVQB010011617">
    <property type="protein sequence ID" value="CAG8749129.1"/>
    <property type="molecule type" value="Genomic_DNA"/>
</dbReference>